<dbReference type="InterPro" id="IPR054593">
    <property type="entry name" value="Beta-mannosidase-like_N2"/>
</dbReference>
<dbReference type="InterPro" id="IPR013783">
    <property type="entry name" value="Ig-like_fold"/>
</dbReference>
<dbReference type="SUPFAM" id="SSF51445">
    <property type="entry name" value="(Trans)glycosidases"/>
    <property type="match status" value="1"/>
</dbReference>
<dbReference type="Proteomes" id="UP001303473">
    <property type="component" value="Unassembled WGS sequence"/>
</dbReference>
<proteinExistence type="inferred from homology"/>
<dbReference type="Gene3D" id="2.60.120.260">
    <property type="entry name" value="Galactose-binding domain-like"/>
    <property type="match status" value="1"/>
</dbReference>
<evidence type="ECO:0000256" key="9">
    <source>
        <dbReference type="ARBA" id="ARBA00041069"/>
    </source>
</evidence>
<protein>
    <recommendedName>
        <fullName evidence="9">Beta-mannosidase B</fullName>
        <ecNumber evidence="3">3.2.1.25</ecNumber>
    </recommendedName>
    <alternativeName>
        <fullName evidence="10">Mannanase B</fullName>
    </alternativeName>
</protein>
<evidence type="ECO:0000256" key="5">
    <source>
        <dbReference type="ARBA" id="ARBA00023277"/>
    </source>
</evidence>
<dbReference type="SUPFAM" id="SSF49303">
    <property type="entry name" value="beta-Galactosidase/glucuronidase domain"/>
    <property type="match status" value="2"/>
</dbReference>
<dbReference type="InterPro" id="IPR036156">
    <property type="entry name" value="Beta-gal/glucu_dom_sf"/>
</dbReference>
<evidence type="ECO:0000256" key="10">
    <source>
        <dbReference type="ARBA" id="ARBA00041614"/>
    </source>
</evidence>
<dbReference type="Pfam" id="PF22666">
    <property type="entry name" value="Glyco_hydro_2_N2"/>
    <property type="match status" value="1"/>
</dbReference>
<keyword evidence="4" id="KW-0378">Hydrolase</keyword>
<evidence type="ECO:0000256" key="4">
    <source>
        <dbReference type="ARBA" id="ARBA00022801"/>
    </source>
</evidence>
<dbReference type="EMBL" id="MU853772">
    <property type="protein sequence ID" value="KAK3942618.1"/>
    <property type="molecule type" value="Genomic_DNA"/>
</dbReference>
<comment type="similarity">
    <text evidence="8">Belongs to the glycosyl hydrolase 2 family. Beta-mannosidase B subfamily.</text>
</comment>
<organism evidence="13 14">
    <name type="scientific">Diplogelasinospora grovesii</name>
    <dbReference type="NCBI Taxonomy" id="303347"/>
    <lineage>
        <taxon>Eukaryota</taxon>
        <taxon>Fungi</taxon>
        <taxon>Dikarya</taxon>
        <taxon>Ascomycota</taxon>
        <taxon>Pezizomycotina</taxon>
        <taxon>Sordariomycetes</taxon>
        <taxon>Sordariomycetidae</taxon>
        <taxon>Sordariales</taxon>
        <taxon>Diplogelasinosporaceae</taxon>
        <taxon>Diplogelasinospora</taxon>
    </lineage>
</organism>
<comment type="caution">
    <text evidence="13">The sequence shown here is derived from an EMBL/GenBank/DDBJ whole genome shotgun (WGS) entry which is preliminary data.</text>
</comment>
<dbReference type="FunFam" id="2.60.120.260:FF:000118">
    <property type="entry name" value="Beta-mannosidase B"/>
    <property type="match status" value="1"/>
</dbReference>
<evidence type="ECO:0000256" key="7">
    <source>
        <dbReference type="ARBA" id="ARBA00023326"/>
    </source>
</evidence>
<dbReference type="Pfam" id="PF17786">
    <property type="entry name" value="Mannosidase_ig"/>
    <property type="match status" value="1"/>
</dbReference>
<feature type="domain" description="Mannosidase Ig/CBM-like" evidence="11">
    <location>
        <begin position="731"/>
        <end position="830"/>
    </location>
</feature>
<evidence type="ECO:0000313" key="13">
    <source>
        <dbReference type="EMBL" id="KAK3942618.1"/>
    </source>
</evidence>
<evidence type="ECO:0000256" key="6">
    <source>
        <dbReference type="ARBA" id="ARBA00023295"/>
    </source>
</evidence>
<dbReference type="AlphaFoldDB" id="A0AAN6S784"/>
<gene>
    <name evidence="13" type="ORF">QBC46DRAFT_447612</name>
</gene>
<evidence type="ECO:0000256" key="8">
    <source>
        <dbReference type="ARBA" id="ARBA00038429"/>
    </source>
</evidence>
<reference evidence="14" key="1">
    <citation type="journal article" date="2023" name="Mol. Phylogenet. Evol.">
        <title>Genome-scale phylogeny and comparative genomics of the fungal order Sordariales.</title>
        <authorList>
            <person name="Hensen N."/>
            <person name="Bonometti L."/>
            <person name="Westerberg I."/>
            <person name="Brannstrom I.O."/>
            <person name="Guillou S."/>
            <person name="Cros-Aarteil S."/>
            <person name="Calhoun S."/>
            <person name="Haridas S."/>
            <person name="Kuo A."/>
            <person name="Mondo S."/>
            <person name="Pangilinan J."/>
            <person name="Riley R."/>
            <person name="LaButti K."/>
            <person name="Andreopoulos B."/>
            <person name="Lipzen A."/>
            <person name="Chen C."/>
            <person name="Yan M."/>
            <person name="Daum C."/>
            <person name="Ng V."/>
            <person name="Clum A."/>
            <person name="Steindorff A."/>
            <person name="Ohm R.A."/>
            <person name="Martin F."/>
            <person name="Silar P."/>
            <person name="Natvig D.O."/>
            <person name="Lalanne C."/>
            <person name="Gautier V."/>
            <person name="Ament-Velasquez S.L."/>
            <person name="Kruys A."/>
            <person name="Hutchinson M.I."/>
            <person name="Powell A.J."/>
            <person name="Barry K."/>
            <person name="Miller A.N."/>
            <person name="Grigoriev I.V."/>
            <person name="Debuchy R."/>
            <person name="Gladieux P."/>
            <person name="Hiltunen Thoren M."/>
            <person name="Johannesson H."/>
        </authorList>
    </citation>
    <scope>NUCLEOTIDE SEQUENCE [LARGE SCALE GENOMIC DNA]</scope>
    <source>
        <strain evidence="14">CBS 340.73</strain>
    </source>
</reference>
<dbReference type="EC" id="3.2.1.25" evidence="3"/>
<dbReference type="GO" id="GO:0000272">
    <property type="term" value="P:polysaccharide catabolic process"/>
    <property type="evidence" value="ECO:0007669"/>
    <property type="project" value="UniProtKB-KW"/>
</dbReference>
<dbReference type="InterPro" id="IPR050887">
    <property type="entry name" value="Beta-mannosidase_GH2"/>
</dbReference>
<name>A0AAN6S784_9PEZI</name>
<dbReference type="Gene3D" id="2.60.40.10">
    <property type="entry name" value="Immunoglobulins"/>
    <property type="match status" value="1"/>
</dbReference>
<evidence type="ECO:0000313" key="14">
    <source>
        <dbReference type="Proteomes" id="UP001303473"/>
    </source>
</evidence>
<feature type="domain" description="Beta-mannosidase-like galactose-binding" evidence="12">
    <location>
        <begin position="13"/>
        <end position="191"/>
    </location>
</feature>
<keyword evidence="7" id="KW-0624">Polysaccharide degradation</keyword>
<comment type="pathway">
    <text evidence="2">Glycan metabolism; N-glycan degradation.</text>
</comment>
<evidence type="ECO:0000259" key="11">
    <source>
        <dbReference type="Pfam" id="PF17786"/>
    </source>
</evidence>
<keyword evidence="6" id="KW-0326">Glycosidase</keyword>
<accession>A0AAN6S784</accession>
<dbReference type="InterPro" id="IPR041447">
    <property type="entry name" value="Mannosidase_ig"/>
</dbReference>
<comment type="catalytic activity">
    <reaction evidence="1">
        <text>Hydrolysis of terminal, non-reducing beta-D-mannose residues in beta-D-mannosides.</text>
        <dbReference type="EC" id="3.2.1.25"/>
    </reaction>
</comment>
<dbReference type="InterPro" id="IPR017853">
    <property type="entry name" value="GH"/>
</dbReference>
<dbReference type="FunFam" id="3.20.20.80:FF:000050">
    <property type="entry name" value="Beta-mannosidase B"/>
    <property type="match status" value="1"/>
</dbReference>
<evidence type="ECO:0000256" key="1">
    <source>
        <dbReference type="ARBA" id="ARBA00000829"/>
    </source>
</evidence>
<dbReference type="PANTHER" id="PTHR43730">
    <property type="entry name" value="BETA-MANNOSIDASE"/>
    <property type="match status" value="1"/>
</dbReference>
<evidence type="ECO:0000259" key="12">
    <source>
        <dbReference type="Pfam" id="PF22666"/>
    </source>
</evidence>
<sequence length="902" mass="102438">MIPHTTLSLSAGWEFSHDGDDAEWLPVSTVPSDVHSELVRHGKIPEPYADLNELAVRWVAEKTWRYRTTFATPPEVNNSRSSGTRGLRADLVFKGLDTFATVLLNGNTILKSTNMFVEHRISVAPLLSASDNSLEIVFEPARRRGLELVNEHPEHDFIVHQTEVSRGPVRKAQCHWGWDWGPILLTCGPWKPVLLETYLSRIDDIKMSYDLYLPVGTETATARITVSARLFGPVTRVEAELRPRGTTTRDADADDCLVLKFDWPEVSSDTWAKHDPSPSTMLTARGLINDPKLWWPRGHGPQNLYELRLRSYARDSSVLLAEECQVVGFRTVELVQEKDNDGQSFYFRVNNTDVFCGGSCWIPADSFLANIPPQRYRKWMGSMAEGNQTIVRVWGGGIYEADAFYEACDEFGIMVWQDFAFACASYPTYPRYIQSVETEARQNVRRLRNHASLVIWCGNNEDYQLIETYGLEYDFNDKDPQSWLKSTFPARYIYEHLLPTVIEEESPGSIYHPGSPWGNGTSTTRKVDPTVGDVHQWNMWHGDAKPYQNLPDMGGRFVSEFGMEAYPHLDTISRFVTDPNQRYPGSMTMDFHNKAVGYERRLLTYVAENFRLRTGADDLASFTHLTQVMQADAVSWAYKSWRRHWGVPGKRKCGGVLVWQLNDCWPTISWAIVDYFLVKKPAFYAIKRALEPVTIGVTRKFHGWTTRPADGLWRRDTGHVNPLEAFTDISFDVWVASSLRQTELGQVVVRFVSVTTGRDVKESLREEVEVRPNSCTDVLVDSKFSGSGKEPERSQGSQTRHFDPFIIHASLYIGGKHIASDTSWPDPIKYLDFSDRNIRVQRIEADVVSVSAEKPVKGFVFSEKQGVELSDNGFDLIPGEPPTKVQVQGADPDSLTWNYISQ</sequence>
<dbReference type="GO" id="GO:0004567">
    <property type="term" value="F:beta-mannosidase activity"/>
    <property type="evidence" value="ECO:0007669"/>
    <property type="project" value="UniProtKB-EC"/>
</dbReference>
<dbReference type="PANTHER" id="PTHR43730:SF1">
    <property type="entry name" value="BETA-MANNOSIDASE"/>
    <property type="match status" value="1"/>
</dbReference>
<evidence type="ECO:0000256" key="2">
    <source>
        <dbReference type="ARBA" id="ARBA00004740"/>
    </source>
</evidence>
<dbReference type="GO" id="GO:0006516">
    <property type="term" value="P:glycoprotein catabolic process"/>
    <property type="evidence" value="ECO:0007669"/>
    <property type="project" value="TreeGrafter"/>
</dbReference>
<dbReference type="InterPro" id="IPR008979">
    <property type="entry name" value="Galactose-bd-like_sf"/>
</dbReference>
<keyword evidence="5" id="KW-0119">Carbohydrate metabolism</keyword>
<dbReference type="SUPFAM" id="SSF49785">
    <property type="entry name" value="Galactose-binding domain-like"/>
    <property type="match status" value="1"/>
</dbReference>
<evidence type="ECO:0000256" key="3">
    <source>
        <dbReference type="ARBA" id="ARBA00012754"/>
    </source>
</evidence>
<keyword evidence="14" id="KW-1185">Reference proteome</keyword>
<dbReference type="Gene3D" id="3.20.20.80">
    <property type="entry name" value="Glycosidases"/>
    <property type="match status" value="1"/>
</dbReference>